<name>A0A9J6FS00_HAELO</name>
<sequence>MQLCSNCASLQEEVEKLKQRNEELENLHVELPWDAVYLAIHIYFKQSHLFYCRPNVLAIDKTAECFFFFCQIDIGLGVLVEEPGLVALKECCPGAPAKFARGLLRQLFTKEELRGKSLYGRKSNAHPGCAQREGLDPVKVKAIIGR</sequence>
<dbReference type="InterPro" id="IPR018379">
    <property type="entry name" value="BEN_domain"/>
</dbReference>
<gene>
    <name evidence="2" type="ORF">HPB48_018177</name>
</gene>
<protein>
    <recommendedName>
        <fullName evidence="1">BEN domain-containing protein</fullName>
    </recommendedName>
</protein>
<dbReference type="Gene3D" id="1.10.10.2590">
    <property type="entry name" value="BEN domain"/>
    <property type="match status" value="1"/>
</dbReference>
<dbReference type="VEuPathDB" id="VectorBase:HLOH_052744"/>
<dbReference type="EMBL" id="JABSTR010000003">
    <property type="protein sequence ID" value="KAH9364876.1"/>
    <property type="molecule type" value="Genomic_DNA"/>
</dbReference>
<dbReference type="Proteomes" id="UP000821853">
    <property type="component" value="Unassembled WGS sequence"/>
</dbReference>
<evidence type="ECO:0000259" key="1">
    <source>
        <dbReference type="PROSITE" id="PS51457"/>
    </source>
</evidence>
<reference evidence="2 3" key="1">
    <citation type="journal article" date="2020" name="Cell">
        <title>Large-Scale Comparative Analyses of Tick Genomes Elucidate Their Genetic Diversity and Vector Capacities.</title>
        <authorList>
            <consortium name="Tick Genome and Microbiome Consortium (TIGMIC)"/>
            <person name="Jia N."/>
            <person name="Wang J."/>
            <person name="Shi W."/>
            <person name="Du L."/>
            <person name="Sun Y."/>
            <person name="Zhan W."/>
            <person name="Jiang J.F."/>
            <person name="Wang Q."/>
            <person name="Zhang B."/>
            <person name="Ji P."/>
            <person name="Bell-Sakyi L."/>
            <person name="Cui X.M."/>
            <person name="Yuan T.T."/>
            <person name="Jiang B.G."/>
            <person name="Yang W.F."/>
            <person name="Lam T.T."/>
            <person name="Chang Q.C."/>
            <person name="Ding S.J."/>
            <person name="Wang X.J."/>
            <person name="Zhu J.G."/>
            <person name="Ruan X.D."/>
            <person name="Zhao L."/>
            <person name="Wei J.T."/>
            <person name="Ye R.Z."/>
            <person name="Que T.C."/>
            <person name="Du C.H."/>
            <person name="Zhou Y.H."/>
            <person name="Cheng J.X."/>
            <person name="Dai P.F."/>
            <person name="Guo W.B."/>
            <person name="Han X.H."/>
            <person name="Huang E.J."/>
            <person name="Li L.F."/>
            <person name="Wei W."/>
            <person name="Gao Y.C."/>
            <person name="Liu J.Z."/>
            <person name="Shao H.Z."/>
            <person name="Wang X."/>
            <person name="Wang C.C."/>
            <person name="Yang T.C."/>
            <person name="Huo Q.B."/>
            <person name="Li W."/>
            <person name="Chen H.Y."/>
            <person name="Chen S.E."/>
            <person name="Zhou L.G."/>
            <person name="Ni X.B."/>
            <person name="Tian J.H."/>
            <person name="Sheng Y."/>
            <person name="Liu T."/>
            <person name="Pan Y.S."/>
            <person name="Xia L.Y."/>
            <person name="Li J."/>
            <person name="Zhao F."/>
            <person name="Cao W.C."/>
        </authorList>
    </citation>
    <scope>NUCLEOTIDE SEQUENCE [LARGE SCALE GENOMIC DNA]</scope>
    <source>
        <strain evidence="2">HaeL-2018</strain>
    </source>
</reference>
<proteinExistence type="predicted"/>
<accession>A0A9J6FS00</accession>
<dbReference type="OrthoDB" id="6498262at2759"/>
<dbReference type="AlphaFoldDB" id="A0A9J6FS00"/>
<keyword evidence="3" id="KW-1185">Reference proteome</keyword>
<dbReference type="PROSITE" id="PS51457">
    <property type="entry name" value="BEN"/>
    <property type="match status" value="1"/>
</dbReference>
<evidence type="ECO:0000313" key="3">
    <source>
        <dbReference type="Proteomes" id="UP000821853"/>
    </source>
</evidence>
<dbReference type="Pfam" id="PF10523">
    <property type="entry name" value="BEN"/>
    <property type="match status" value="1"/>
</dbReference>
<evidence type="ECO:0000313" key="2">
    <source>
        <dbReference type="EMBL" id="KAH9364876.1"/>
    </source>
</evidence>
<comment type="caution">
    <text evidence="2">The sequence shown here is derived from an EMBL/GenBank/DDBJ whole genome shotgun (WGS) entry which is preliminary data.</text>
</comment>
<organism evidence="2 3">
    <name type="scientific">Haemaphysalis longicornis</name>
    <name type="common">Bush tick</name>
    <dbReference type="NCBI Taxonomy" id="44386"/>
    <lineage>
        <taxon>Eukaryota</taxon>
        <taxon>Metazoa</taxon>
        <taxon>Ecdysozoa</taxon>
        <taxon>Arthropoda</taxon>
        <taxon>Chelicerata</taxon>
        <taxon>Arachnida</taxon>
        <taxon>Acari</taxon>
        <taxon>Parasitiformes</taxon>
        <taxon>Ixodida</taxon>
        <taxon>Ixodoidea</taxon>
        <taxon>Ixodidae</taxon>
        <taxon>Haemaphysalinae</taxon>
        <taxon>Haemaphysalis</taxon>
    </lineage>
</organism>
<feature type="domain" description="BEN" evidence="1">
    <location>
        <begin position="75"/>
        <end position="146"/>
    </location>
</feature>
<dbReference type="GO" id="GO:0003677">
    <property type="term" value="F:DNA binding"/>
    <property type="evidence" value="ECO:0007669"/>
    <property type="project" value="InterPro"/>
</dbReference>